<keyword evidence="5" id="KW-1278">Translocase</keyword>
<evidence type="ECO:0000256" key="5">
    <source>
        <dbReference type="ARBA" id="ARBA00022967"/>
    </source>
</evidence>
<keyword evidence="3" id="KW-0547">Nucleotide-binding</keyword>
<dbReference type="FunFam" id="3.40.50.300:FF:000042">
    <property type="entry name" value="Maltose/maltodextrin ABC transporter, ATP-binding protein"/>
    <property type="match status" value="1"/>
</dbReference>
<evidence type="ECO:0000256" key="1">
    <source>
        <dbReference type="ARBA" id="ARBA00022448"/>
    </source>
</evidence>
<dbReference type="NCBIfam" id="NF008653">
    <property type="entry name" value="PRK11650.1"/>
    <property type="match status" value="1"/>
</dbReference>
<dbReference type="EMBL" id="UINC01002173">
    <property type="protein sequence ID" value="SUZ93744.1"/>
    <property type="molecule type" value="Genomic_DNA"/>
</dbReference>
<dbReference type="PROSITE" id="PS50893">
    <property type="entry name" value="ABC_TRANSPORTER_2"/>
    <property type="match status" value="1"/>
</dbReference>
<feature type="domain" description="ABC transporter" evidence="7">
    <location>
        <begin position="4"/>
        <end position="234"/>
    </location>
</feature>
<evidence type="ECO:0000259" key="7">
    <source>
        <dbReference type="PROSITE" id="PS50893"/>
    </source>
</evidence>
<dbReference type="GO" id="GO:0140359">
    <property type="term" value="F:ABC-type transporter activity"/>
    <property type="evidence" value="ECO:0007669"/>
    <property type="project" value="InterPro"/>
</dbReference>
<dbReference type="GO" id="GO:0008643">
    <property type="term" value="P:carbohydrate transport"/>
    <property type="evidence" value="ECO:0007669"/>
    <property type="project" value="InterPro"/>
</dbReference>
<accession>A0A381RPD7</accession>
<dbReference type="PROSITE" id="PS00211">
    <property type="entry name" value="ABC_TRANSPORTER_1"/>
    <property type="match status" value="1"/>
</dbReference>
<dbReference type="InterPro" id="IPR003593">
    <property type="entry name" value="AAA+_ATPase"/>
</dbReference>
<dbReference type="InterPro" id="IPR008995">
    <property type="entry name" value="Mo/tungstate-bd_C_term_dom"/>
</dbReference>
<proteinExistence type="predicted"/>
<keyword evidence="1" id="KW-0813">Transport</keyword>
<dbReference type="Pfam" id="PF00005">
    <property type="entry name" value="ABC_tran"/>
    <property type="match status" value="1"/>
</dbReference>
<dbReference type="AlphaFoldDB" id="A0A381RPD7"/>
<dbReference type="InterPro" id="IPR012340">
    <property type="entry name" value="NA-bd_OB-fold"/>
</dbReference>
<dbReference type="InterPro" id="IPR017871">
    <property type="entry name" value="ABC_transporter-like_CS"/>
</dbReference>
<evidence type="ECO:0000313" key="8">
    <source>
        <dbReference type="EMBL" id="SUZ93740.1"/>
    </source>
</evidence>
<dbReference type="SMART" id="SM00382">
    <property type="entry name" value="AAA"/>
    <property type="match status" value="1"/>
</dbReference>
<gene>
    <name evidence="8" type="ORF">METZ01_LOCUS46594</name>
    <name evidence="9" type="ORF">METZ01_LOCUS46598</name>
</gene>
<dbReference type="InterPro" id="IPR013611">
    <property type="entry name" value="Transp-assoc_OB_typ2"/>
</dbReference>
<dbReference type="Gene3D" id="3.40.50.300">
    <property type="entry name" value="P-loop containing nucleotide triphosphate hydrolases"/>
    <property type="match status" value="1"/>
</dbReference>
<reference evidence="8" key="1">
    <citation type="submission" date="2018-05" db="EMBL/GenBank/DDBJ databases">
        <authorList>
            <person name="Lanie J.A."/>
            <person name="Ng W.-L."/>
            <person name="Kazmierczak K.M."/>
            <person name="Andrzejewski T.M."/>
            <person name="Davidsen T.M."/>
            <person name="Wayne K.J."/>
            <person name="Tettelin H."/>
            <person name="Glass J.I."/>
            <person name="Rusch D."/>
            <person name="Podicherti R."/>
            <person name="Tsui H.-C.T."/>
            <person name="Winkler M.E."/>
        </authorList>
    </citation>
    <scope>NUCLEOTIDE SEQUENCE</scope>
</reference>
<dbReference type="InterPro" id="IPR003439">
    <property type="entry name" value="ABC_transporter-like_ATP-bd"/>
</dbReference>
<keyword evidence="2" id="KW-1003">Cell membrane</keyword>
<dbReference type="InterPro" id="IPR015855">
    <property type="entry name" value="ABC_transpr_MalK-like"/>
</dbReference>
<organism evidence="8">
    <name type="scientific">marine metagenome</name>
    <dbReference type="NCBI Taxonomy" id="408172"/>
    <lineage>
        <taxon>unclassified sequences</taxon>
        <taxon>metagenomes</taxon>
        <taxon>ecological metagenomes</taxon>
    </lineage>
</organism>
<name>A0A381RPD7_9ZZZZ</name>
<keyword evidence="4" id="KW-0067">ATP-binding</keyword>
<keyword evidence="6" id="KW-0472">Membrane</keyword>
<dbReference type="SUPFAM" id="SSF50331">
    <property type="entry name" value="MOP-like"/>
    <property type="match status" value="1"/>
</dbReference>
<evidence type="ECO:0000313" key="9">
    <source>
        <dbReference type="EMBL" id="SUZ93744.1"/>
    </source>
</evidence>
<dbReference type="CDD" id="cd03301">
    <property type="entry name" value="ABC_MalK_N"/>
    <property type="match status" value="1"/>
</dbReference>
<evidence type="ECO:0000256" key="6">
    <source>
        <dbReference type="ARBA" id="ARBA00023136"/>
    </source>
</evidence>
<evidence type="ECO:0000256" key="2">
    <source>
        <dbReference type="ARBA" id="ARBA00022475"/>
    </source>
</evidence>
<dbReference type="Gene3D" id="2.40.50.100">
    <property type="match status" value="1"/>
</dbReference>
<dbReference type="SUPFAM" id="SSF52540">
    <property type="entry name" value="P-loop containing nucleoside triphosphate hydrolases"/>
    <property type="match status" value="1"/>
</dbReference>
<dbReference type="Pfam" id="PF08402">
    <property type="entry name" value="TOBE_2"/>
    <property type="match status" value="1"/>
</dbReference>
<dbReference type="GO" id="GO:0005524">
    <property type="term" value="F:ATP binding"/>
    <property type="evidence" value="ECO:0007669"/>
    <property type="project" value="UniProtKB-KW"/>
</dbReference>
<protein>
    <recommendedName>
        <fullName evidence="7">ABC transporter domain-containing protein</fullName>
    </recommendedName>
</protein>
<dbReference type="PANTHER" id="PTHR43875">
    <property type="entry name" value="MALTODEXTRIN IMPORT ATP-BINDING PROTEIN MSMX"/>
    <property type="match status" value="1"/>
</dbReference>
<evidence type="ECO:0000256" key="4">
    <source>
        <dbReference type="ARBA" id="ARBA00022840"/>
    </source>
</evidence>
<dbReference type="PANTHER" id="PTHR43875:SF15">
    <property type="entry name" value="TREHALOSE IMPORT ATP-BINDING PROTEIN SUGC"/>
    <property type="match status" value="1"/>
</dbReference>
<dbReference type="Gene3D" id="2.40.50.140">
    <property type="entry name" value="Nucleic acid-binding proteins"/>
    <property type="match status" value="1"/>
</dbReference>
<dbReference type="GO" id="GO:0055052">
    <property type="term" value="C:ATP-binding cassette (ABC) transporter complex, substrate-binding subunit-containing"/>
    <property type="evidence" value="ECO:0007669"/>
    <property type="project" value="TreeGrafter"/>
</dbReference>
<dbReference type="InterPro" id="IPR047641">
    <property type="entry name" value="ABC_transpr_MalK/UgpC-like"/>
</dbReference>
<dbReference type="GO" id="GO:0016887">
    <property type="term" value="F:ATP hydrolysis activity"/>
    <property type="evidence" value="ECO:0007669"/>
    <property type="project" value="InterPro"/>
</dbReference>
<dbReference type="EMBL" id="UINC01002173">
    <property type="protein sequence ID" value="SUZ93740.1"/>
    <property type="molecule type" value="Genomic_DNA"/>
</dbReference>
<sequence length="351" mass="39450">MYSVDLINLTKKWGKVTAVNDVNLHIEEGEFVVLLGPSGCGKTTTMRLVAGLEEITAGEIKIGDQIVNEIDPRKRDVSMVFQNYSLFPHMSVRNNIAYPLKMKKIPSAEQEKKINDVSKLVELQDLLDRKPAELSGGQRQRVALARAIVRQPRVFLMDEPLSNLDAILRVTMRSELKNLHHRLGVTTIYVTHDQVEAMTLASRIAVMSDGKLLQYDTPQIIFDEPSTKFVAGFIGSPAMNLINGKVVNGKFISDTINTDFSINYEGDITLGIRPDKIDIVDQNSPNNGSVKVFSNESTGESNLITCKMEDQSLIIKADKNTNYEIDNEIFLNFKKEDCYFFDSKSEDRLKL</sequence>
<evidence type="ECO:0000256" key="3">
    <source>
        <dbReference type="ARBA" id="ARBA00022741"/>
    </source>
</evidence>
<dbReference type="InterPro" id="IPR027417">
    <property type="entry name" value="P-loop_NTPase"/>
</dbReference>